<gene>
    <name evidence="2" type="ORF">GCM10009090_24830</name>
</gene>
<accession>A0A919KIM3</accession>
<organism evidence="2 3">
    <name type="scientific">Xanthomonas boreopolis</name>
    <dbReference type="NCBI Taxonomy" id="86183"/>
    <lineage>
        <taxon>Bacteria</taxon>
        <taxon>Pseudomonadati</taxon>
        <taxon>Pseudomonadota</taxon>
        <taxon>Gammaproteobacteria</taxon>
        <taxon>Lysobacterales</taxon>
        <taxon>Lysobacteraceae</taxon>
        <taxon>Xanthomonas</taxon>
    </lineage>
</organism>
<dbReference type="SFLD" id="SFLDS00003">
    <property type="entry name" value="Haloacid_Dehalogenase"/>
    <property type="match status" value="1"/>
</dbReference>
<dbReference type="InterPro" id="IPR023198">
    <property type="entry name" value="PGP-like_dom2"/>
</dbReference>
<dbReference type="Proteomes" id="UP000623958">
    <property type="component" value="Unassembled WGS sequence"/>
</dbReference>
<evidence type="ECO:0000313" key="3">
    <source>
        <dbReference type="Proteomes" id="UP000623958"/>
    </source>
</evidence>
<dbReference type="Gene3D" id="1.10.150.240">
    <property type="entry name" value="Putative phosphatase, domain 2"/>
    <property type="match status" value="1"/>
</dbReference>
<dbReference type="GO" id="GO:0016787">
    <property type="term" value="F:hydrolase activity"/>
    <property type="evidence" value="ECO:0007669"/>
    <property type="project" value="UniProtKB-KW"/>
</dbReference>
<evidence type="ECO:0000313" key="2">
    <source>
        <dbReference type="EMBL" id="GHH55885.1"/>
    </source>
</evidence>
<dbReference type="PANTHER" id="PTHR43316">
    <property type="entry name" value="HYDROLASE, HALOACID DELAHOGENASE-RELATED"/>
    <property type="match status" value="1"/>
</dbReference>
<protein>
    <submittedName>
        <fullName evidence="2">Haloacid dehalogenase</fullName>
    </submittedName>
</protein>
<dbReference type="EMBL" id="BNBA01000019">
    <property type="protein sequence ID" value="GHH55885.1"/>
    <property type="molecule type" value="Genomic_DNA"/>
</dbReference>
<evidence type="ECO:0000256" key="1">
    <source>
        <dbReference type="ARBA" id="ARBA00022801"/>
    </source>
</evidence>
<dbReference type="AlphaFoldDB" id="A0A919KIM3"/>
<dbReference type="Gene3D" id="3.40.50.1000">
    <property type="entry name" value="HAD superfamily/HAD-like"/>
    <property type="match status" value="1"/>
</dbReference>
<dbReference type="RefSeq" id="WP_140726362.1">
    <property type="nucleotide sequence ID" value="NZ_BNBA01000019.1"/>
</dbReference>
<keyword evidence="1" id="KW-0378">Hydrolase</keyword>
<proteinExistence type="predicted"/>
<dbReference type="InterPro" id="IPR051540">
    <property type="entry name" value="S-2-haloacid_dehalogenase"/>
</dbReference>
<reference evidence="2" key="2">
    <citation type="submission" date="2020-09" db="EMBL/GenBank/DDBJ databases">
        <authorList>
            <person name="Sun Q."/>
            <person name="Ohkuma M."/>
        </authorList>
    </citation>
    <scope>NUCLEOTIDE SEQUENCE</scope>
    <source>
        <strain evidence="2">JCM 13306</strain>
    </source>
</reference>
<dbReference type="InterPro" id="IPR023214">
    <property type="entry name" value="HAD_sf"/>
</dbReference>
<comment type="caution">
    <text evidence="2">The sequence shown here is derived from an EMBL/GenBank/DDBJ whole genome shotgun (WGS) entry which is preliminary data.</text>
</comment>
<keyword evidence="3" id="KW-1185">Reference proteome</keyword>
<dbReference type="SFLD" id="SFLDG01129">
    <property type="entry name" value="C1.5:_HAD__Beta-PGM__Phosphata"/>
    <property type="match status" value="1"/>
</dbReference>
<name>A0A919KIM3_9XANT</name>
<dbReference type="CDD" id="cd07515">
    <property type="entry name" value="HAD-like"/>
    <property type="match status" value="1"/>
</dbReference>
<dbReference type="SUPFAM" id="SSF56784">
    <property type="entry name" value="HAD-like"/>
    <property type="match status" value="1"/>
</dbReference>
<reference evidence="2" key="1">
    <citation type="journal article" date="2014" name="Int. J. Syst. Evol. Microbiol.">
        <title>Complete genome sequence of Corynebacterium casei LMG S-19264T (=DSM 44701T), isolated from a smear-ripened cheese.</title>
        <authorList>
            <consortium name="US DOE Joint Genome Institute (JGI-PGF)"/>
            <person name="Walter F."/>
            <person name="Albersmeier A."/>
            <person name="Kalinowski J."/>
            <person name="Ruckert C."/>
        </authorList>
    </citation>
    <scope>NUCLEOTIDE SEQUENCE</scope>
    <source>
        <strain evidence="2">JCM 13306</strain>
    </source>
</reference>
<dbReference type="InterPro" id="IPR036412">
    <property type="entry name" value="HAD-like_sf"/>
</dbReference>
<dbReference type="Pfam" id="PF00702">
    <property type="entry name" value="Hydrolase"/>
    <property type="match status" value="1"/>
</dbReference>
<dbReference type="PANTHER" id="PTHR43316:SF8">
    <property type="entry name" value="HAD FAMILY HYDROLASE"/>
    <property type="match status" value="1"/>
</dbReference>
<sequence>MKSIGTRDGHAIQLVGFDGDDTLWKSEDYYRTAEAEFEAVLGHYIDLRDQRMQQHLLAVERRNLKIFGYGAKGMTLSMIETAIELTDARISARDIQKVLEIGRATLQHPVEVIAGVREAVAEIAREFEVVLITKGDLFHQEQKIAQSGLSDLFRRIEVVSEKDPQTYARVLAEFDLPARRFAMIGNSLRSDIEPVLALGGWGIHTPYHVTWAHESEHGVAAGDPRLREVPAASGWPAAVHALDLAAGASGG</sequence>